<dbReference type="Proteomes" id="UP001432180">
    <property type="component" value="Chromosome"/>
</dbReference>
<keyword evidence="1" id="KW-0347">Helicase</keyword>
<dbReference type="EMBL" id="CP121472">
    <property type="protein sequence ID" value="WPL19695.1"/>
    <property type="molecule type" value="Genomic_DNA"/>
</dbReference>
<gene>
    <name evidence="1" type="ORF">Thiowin_04836</name>
</gene>
<dbReference type="SUPFAM" id="SSF52540">
    <property type="entry name" value="P-loop containing nucleoside triphosphate hydrolases"/>
    <property type="match status" value="1"/>
</dbReference>
<evidence type="ECO:0000313" key="1">
    <source>
        <dbReference type="EMBL" id="WPL19695.1"/>
    </source>
</evidence>
<organism evidence="1 2">
    <name type="scientific">Thiorhodovibrio winogradskyi</name>
    <dbReference type="NCBI Taxonomy" id="77007"/>
    <lineage>
        <taxon>Bacteria</taxon>
        <taxon>Pseudomonadati</taxon>
        <taxon>Pseudomonadota</taxon>
        <taxon>Gammaproteobacteria</taxon>
        <taxon>Chromatiales</taxon>
        <taxon>Chromatiaceae</taxon>
        <taxon>Thiorhodovibrio</taxon>
    </lineage>
</organism>
<name>A0ABZ0SHB8_9GAMM</name>
<proteinExistence type="predicted"/>
<keyword evidence="1" id="KW-0378">Hydrolase</keyword>
<accession>A0ABZ0SHB8</accession>
<dbReference type="InterPro" id="IPR027417">
    <property type="entry name" value="P-loop_NTPase"/>
</dbReference>
<reference evidence="1 2" key="1">
    <citation type="journal article" date="2023" name="Microorganisms">
        <title>Thiorhodovibrio frisius and Trv. litoralis spp. nov., Two Novel Members from a Clade of Fastidious Purple Sulfur Bacteria That Exhibit Unique Red-Shifted Light-Harvesting Capabilities.</title>
        <authorList>
            <person name="Methner A."/>
            <person name="Kuzyk S.B."/>
            <person name="Petersen J."/>
            <person name="Bauer S."/>
            <person name="Brinkmann H."/>
            <person name="Sichau K."/>
            <person name="Wanner G."/>
            <person name="Wolf J."/>
            <person name="Neumann-Schaal M."/>
            <person name="Henke P."/>
            <person name="Tank M."/>
            <person name="Sproer C."/>
            <person name="Bunk B."/>
            <person name="Overmann J."/>
        </authorList>
    </citation>
    <scope>NUCLEOTIDE SEQUENCE [LARGE SCALE GENOMIC DNA]</scope>
    <source>
        <strain evidence="1 2">DSM 6702</strain>
    </source>
</reference>
<protein>
    <submittedName>
        <fullName evidence="1">Helicase</fullName>
    </submittedName>
</protein>
<dbReference type="GO" id="GO:0004386">
    <property type="term" value="F:helicase activity"/>
    <property type="evidence" value="ECO:0007669"/>
    <property type="project" value="UniProtKB-KW"/>
</dbReference>
<dbReference type="Gene3D" id="3.40.50.300">
    <property type="entry name" value="P-loop containing nucleotide triphosphate hydrolases"/>
    <property type="match status" value="2"/>
</dbReference>
<evidence type="ECO:0000313" key="2">
    <source>
        <dbReference type="Proteomes" id="UP001432180"/>
    </source>
</evidence>
<sequence>MRLVDVIEVNNRVICKGGAGTGKTFLALELARRWSGAGLMVLVVCRSPWLRHWLESRFTIPRVAVALPESAKRAAQRCNIEQFDALIVDEGQDLLDLHAIGQMNVMLAGGLGAGTWCFFHDVNNQSGILSPADPHALALLHSFNPISVPLRTNCRNTRQILNQVQSRLKADMGIKGTGNGPDIRIRQAESQQGLAQALAEELDYLVDQGGLYPGSISILSPFPFPDSRVAHLPRRLSSRIQVLDEYAMRTFPPAQISFATIAEFKGLENQAVILVDLPEDISRPESIAASYVAMSRPRAILTLIQRKASTQDRLQ</sequence>
<dbReference type="RefSeq" id="WP_328985446.1">
    <property type="nucleotide sequence ID" value="NZ_CP121472.1"/>
</dbReference>
<keyword evidence="1" id="KW-0067">ATP-binding</keyword>
<keyword evidence="1" id="KW-0547">Nucleotide-binding</keyword>
<keyword evidence="2" id="KW-1185">Reference proteome</keyword>